<comment type="subcellular location">
    <subcellularLocation>
        <location evidence="1">Cell outer membrane</location>
        <topology evidence="1">Multi-pass membrane protein</topology>
    </subcellularLocation>
</comment>
<dbReference type="GO" id="GO:0050528">
    <property type="term" value="F:acyloxyacyl hydrolase activity"/>
    <property type="evidence" value="ECO:0007669"/>
    <property type="project" value="UniProtKB-EC"/>
</dbReference>
<sequence length="180" mass="19733">MKASLLSIAAASLALVFSYAHAEPTVMSGVYGQYGRTASDTNVGTIGITAPIDWKSALWGTSVGAYWDLGYSRLPSGIDNNDTTHLLSLKPAFRFRFANGASPWFADAGIGATYTNARYRTADKEFSTRFNFASHIGAGYSFGQRREHELILRVEHTSNASIKKPNPGENFVQLRYGYTF</sequence>
<evidence type="ECO:0000256" key="2">
    <source>
        <dbReference type="PIRSR" id="PIRSR029681-2"/>
    </source>
</evidence>
<evidence type="ECO:0000256" key="1">
    <source>
        <dbReference type="PIRNR" id="PIRNR029681"/>
    </source>
</evidence>
<gene>
    <name evidence="4" type="ORF">DFQ15_10757</name>
</gene>
<accession>A0A318SUN3</accession>
<keyword evidence="1" id="KW-0998">Cell outer membrane</keyword>
<evidence type="ECO:0000313" key="4">
    <source>
        <dbReference type="EMBL" id="PYE78407.1"/>
    </source>
</evidence>
<proteinExistence type="inferred from homology"/>
<feature type="site" description="Critical for activity" evidence="2">
    <location>
        <position position="159"/>
    </location>
</feature>
<dbReference type="InterPro" id="IPR018550">
    <property type="entry name" value="Lipid-A_deacylase-rel"/>
</dbReference>
<evidence type="ECO:0000256" key="3">
    <source>
        <dbReference type="SAM" id="SignalP"/>
    </source>
</evidence>
<dbReference type="SUPFAM" id="SSF56925">
    <property type="entry name" value="OMPA-like"/>
    <property type="match status" value="1"/>
</dbReference>
<feature type="chain" id="PRO_5016265036" description="Lipid A deacylase" evidence="3">
    <location>
        <begin position="23"/>
        <end position="180"/>
    </location>
</feature>
<dbReference type="RefSeq" id="WP_110465209.1">
    <property type="nucleotide sequence ID" value="NZ_JAMOFZ010000007.1"/>
</dbReference>
<dbReference type="InterPro" id="IPR011250">
    <property type="entry name" value="OMP/PagP_B-barrel"/>
</dbReference>
<keyword evidence="1" id="KW-0472">Membrane</keyword>
<dbReference type="AlphaFoldDB" id="A0A318SUN3"/>
<organism evidence="4 5">
    <name type="scientific">Xylophilus ampelinus</name>
    <dbReference type="NCBI Taxonomy" id="54067"/>
    <lineage>
        <taxon>Bacteria</taxon>
        <taxon>Pseudomonadati</taxon>
        <taxon>Pseudomonadota</taxon>
        <taxon>Betaproteobacteria</taxon>
        <taxon>Burkholderiales</taxon>
        <taxon>Xylophilus</taxon>
    </lineage>
</organism>
<reference evidence="4 5" key="1">
    <citation type="submission" date="2018-06" db="EMBL/GenBank/DDBJ databases">
        <title>Genomic Encyclopedia of Type Strains, Phase III (KMG-III): the genomes of soil and plant-associated and newly described type strains.</title>
        <authorList>
            <person name="Whitman W."/>
        </authorList>
    </citation>
    <scope>NUCLEOTIDE SEQUENCE [LARGE SCALE GENOMIC DNA]</scope>
    <source>
        <strain evidence="4 5">CECT 7646</strain>
    </source>
</reference>
<dbReference type="Gene3D" id="2.40.160.20">
    <property type="match status" value="1"/>
</dbReference>
<keyword evidence="3" id="KW-0732">Signal</keyword>
<dbReference type="PIRSF" id="PIRSF029681">
    <property type="entry name" value="PagL"/>
    <property type="match status" value="1"/>
</dbReference>
<keyword evidence="1" id="KW-0378">Hydrolase</keyword>
<dbReference type="EMBL" id="QJTC01000007">
    <property type="protein sequence ID" value="PYE78407.1"/>
    <property type="molecule type" value="Genomic_DNA"/>
</dbReference>
<dbReference type="Pfam" id="PF09411">
    <property type="entry name" value="PagL"/>
    <property type="match status" value="1"/>
</dbReference>
<dbReference type="EC" id="3.1.1.77" evidence="1"/>
<comment type="caution">
    <text evidence="4">The sequence shown here is derived from an EMBL/GenBank/DDBJ whole genome shotgun (WGS) entry which is preliminary data.</text>
</comment>
<comment type="similarity">
    <text evidence="1">Belongs to the PagL family.</text>
</comment>
<evidence type="ECO:0000313" key="5">
    <source>
        <dbReference type="Proteomes" id="UP000247540"/>
    </source>
</evidence>
<feature type="signal peptide" evidence="3">
    <location>
        <begin position="1"/>
        <end position="22"/>
    </location>
</feature>
<protein>
    <recommendedName>
        <fullName evidence="1">Lipid A deacylase</fullName>
        <ecNumber evidence="1">3.1.1.77</ecNumber>
    </recommendedName>
    <alternativeName>
        <fullName evidence="1">LPS 3-O-deacylase</fullName>
    </alternativeName>
    <alternativeName>
        <fullName evidence="1">Outer membrane enzyme</fullName>
    </alternativeName>
</protein>
<dbReference type="OrthoDB" id="5297282at2"/>
<keyword evidence="5" id="KW-1185">Reference proteome</keyword>
<name>A0A318SUN3_9BURK</name>
<comment type="catalytic activity">
    <reaction evidence="1">
        <text>a 3-(acyloxy)acyl derivative of bacterial toxin + H2O = a 3-hydroxyacyl derivative of bacterial toxin + a fatty acid + H(+)</text>
        <dbReference type="Rhea" id="RHEA:12032"/>
        <dbReference type="ChEBI" id="CHEBI:15377"/>
        <dbReference type="ChEBI" id="CHEBI:15378"/>
        <dbReference type="ChEBI" id="CHEBI:28868"/>
        <dbReference type="ChEBI" id="CHEBI:136853"/>
        <dbReference type="ChEBI" id="CHEBI:140675"/>
        <dbReference type="EC" id="3.1.1.77"/>
    </reaction>
</comment>
<comment type="subunit">
    <text evidence="1">Homodimer.</text>
</comment>
<dbReference type="Proteomes" id="UP000247540">
    <property type="component" value="Unassembled WGS sequence"/>
</dbReference>
<comment type="function">
    <text evidence="1">Has lipid A 3-O-deacylase activity. Hydrolyzes the ester bond at the 3 position of lipid A, a bioactive component of lipopolysaccharide (LPS), thereby releasing the primary fatty acyl moiety.</text>
</comment>
<dbReference type="GO" id="GO:0009279">
    <property type="term" value="C:cell outer membrane"/>
    <property type="evidence" value="ECO:0007669"/>
    <property type="project" value="UniProtKB-SubCell"/>
</dbReference>